<keyword evidence="7" id="KW-0963">Cytoplasm</keyword>
<dbReference type="InterPro" id="IPR014190">
    <property type="entry name" value="PTGR1"/>
</dbReference>
<dbReference type="EC" id="1.3.1.74" evidence="5"/>
<evidence type="ECO:0000256" key="1">
    <source>
        <dbReference type="ARBA" id="ARBA00004496"/>
    </source>
</evidence>
<comment type="catalytic activity">
    <reaction evidence="25">
        <text>dodecanal + NADP(+) = (2E)-dodecenal + NADPH + H(+)</text>
        <dbReference type="Rhea" id="RHEA:50784"/>
        <dbReference type="ChEBI" id="CHEBI:15378"/>
        <dbReference type="ChEBI" id="CHEBI:27836"/>
        <dbReference type="ChEBI" id="CHEBI:57783"/>
        <dbReference type="ChEBI" id="CHEBI:58349"/>
        <dbReference type="ChEBI" id="CHEBI:133741"/>
    </reaction>
    <physiologicalReaction direction="right-to-left" evidence="25">
        <dbReference type="Rhea" id="RHEA:50786"/>
    </physiologicalReaction>
</comment>
<dbReference type="FunFam" id="3.40.50.720:FF:000121">
    <property type="entry name" value="Prostaglandin reductase 2"/>
    <property type="match status" value="1"/>
</dbReference>
<dbReference type="Pfam" id="PF16884">
    <property type="entry name" value="ADH_N_2"/>
    <property type="match status" value="1"/>
</dbReference>
<keyword evidence="12" id="KW-0007">Acetylation</keyword>
<evidence type="ECO:0000256" key="22">
    <source>
        <dbReference type="ARBA" id="ARBA00047742"/>
    </source>
</evidence>
<comment type="catalytic activity">
    <reaction evidence="20">
        <text>octanal + NADP(+) = (2E)-octenal + NADPH + H(+)</text>
        <dbReference type="Rhea" id="RHEA:50780"/>
        <dbReference type="ChEBI" id="CHEBI:15378"/>
        <dbReference type="ChEBI" id="CHEBI:17935"/>
        <dbReference type="ChEBI" id="CHEBI:57783"/>
        <dbReference type="ChEBI" id="CHEBI:58349"/>
        <dbReference type="ChEBI" id="CHEBI:61748"/>
    </reaction>
    <physiologicalReaction direction="right-to-left" evidence="20">
        <dbReference type="Rhea" id="RHEA:50782"/>
    </physiologicalReaction>
</comment>
<comment type="catalytic activity">
    <reaction evidence="30">
        <text>6-trans-leukotriene B4 + NADP(+) = 12-oxo-(5S)-hydroxy-(6E,8E,10E,14Z)-eicosatetraenoate + NADPH + H(+)</text>
        <dbReference type="Rhea" id="RHEA:51204"/>
        <dbReference type="ChEBI" id="CHEBI:15378"/>
        <dbReference type="ChEBI" id="CHEBI:57783"/>
        <dbReference type="ChEBI" id="CHEBI:58349"/>
        <dbReference type="ChEBI" id="CHEBI:90723"/>
        <dbReference type="ChEBI" id="CHEBI:133974"/>
    </reaction>
    <physiologicalReaction direction="left-to-right" evidence="30">
        <dbReference type="Rhea" id="RHEA:51205"/>
    </physiologicalReaction>
</comment>
<evidence type="ECO:0000256" key="30">
    <source>
        <dbReference type="ARBA" id="ARBA00048953"/>
    </source>
</evidence>
<dbReference type="GO" id="GO:0032440">
    <property type="term" value="F:2-alkenal reductase [NAD(P)H] activity"/>
    <property type="evidence" value="ECO:0007669"/>
    <property type="project" value="UniProtKB-EC"/>
</dbReference>
<comment type="catalytic activity">
    <reaction evidence="24">
        <text>13,14-dihydro-15-oxo-prostaglandin F1alpha + NADP(+) = 15-oxoprostaglandin F1alpha + NADPH + H(+)</text>
        <dbReference type="Rhea" id="RHEA:50592"/>
        <dbReference type="ChEBI" id="CHEBI:15378"/>
        <dbReference type="ChEBI" id="CHEBI:57783"/>
        <dbReference type="ChEBI" id="CHEBI:58349"/>
        <dbReference type="ChEBI" id="CHEBI:79072"/>
        <dbReference type="ChEBI" id="CHEBI:133411"/>
    </reaction>
    <physiologicalReaction direction="right-to-left" evidence="24">
        <dbReference type="Rhea" id="RHEA:50594"/>
    </physiologicalReaction>
</comment>
<dbReference type="Gene3D" id="3.90.180.10">
    <property type="entry name" value="Medium-chain alcohol dehydrogenases, catalytic domain"/>
    <property type="match status" value="1"/>
</dbReference>
<evidence type="ECO:0000256" key="3">
    <source>
        <dbReference type="ARBA" id="ARBA00011852"/>
    </source>
</evidence>
<evidence type="ECO:0000256" key="8">
    <source>
        <dbReference type="ARBA" id="ARBA00022501"/>
    </source>
</evidence>
<evidence type="ECO:0000259" key="35">
    <source>
        <dbReference type="SMART" id="SM00829"/>
    </source>
</evidence>
<sequence length="343" mass="38296">MIARKWVINKPFFGLPQKSDMSIIEEPLEDLRYGDVLTKAEYISVDPYQHPIGSQMAIGTTMIGLQVALVLESKNPDWKVGDRMVACLGWRDLSVFDPSQDLGYAMMKHRTYRLPELGPDLPSSLALGMLGLPGNAAYFVLKALEPKAGETLVVSSAAGAVGSHVGQMAKIYGLKVVGVAGSDEKCRWLLNDLGFDRAINYKSCQDLTGALRDAAPDGFDCYFDNVGGEISSRILGHMKEFGRIAVCGSTSCYNHGNIWRYELLPKCPTVQDMVSRRQLRMQGFFVSRWEHRWCEGINQSLAWLRQGRLKYKECLVHGFENTFQAFVKMLKGEHMGKTIVKVS</sequence>
<evidence type="ECO:0000256" key="32">
    <source>
        <dbReference type="ARBA" id="ARBA00049070"/>
    </source>
</evidence>
<comment type="catalytic activity">
    <reaction evidence="26">
        <text>nonan-2-one + NADP(+) = (3E)-nonen-2-one + NADPH + H(+)</text>
        <dbReference type="Rhea" id="RHEA:50616"/>
        <dbReference type="ChEBI" id="CHEBI:15378"/>
        <dbReference type="ChEBI" id="CHEBI:57783"/>
        <dbReference type="ChEBI" id="CHEBI:58349"/>
        <dbReference type="ChEBI" id="CHEBI:77927"/>
        <dbReference type="ChEBI" id="CHEBI:133457"/>
    </reaction>
    <physiologicalReaction direction="right-to-left" evidence="26">
        <dbReference type="Rhea" id="RHEA:50618"/>
    </physiologicalReaction>
</comment>
<dbReference type="EC" id="1.3.1.48" evidence="4"/>
<evidence type="ECO:0000256" key="4">
    <source>
        <dbReference type="ARBA" id="ARBA00011981"/>
    </source>
</evidence>
<dbReference type="SUPFAM" id="SSF50129">
    <property type="entry name" value="GroES-like"/>
    <property type="match status" value="1"/>
</dbReference>
<evidence type="ECO:0000256" key="12">
    <source>
        <dbReference type="ARBA" id="ARBA00022990"/>
    </source>
</evidence>
<dbReference type="InterPro" id="IPR011032">
    <property type="entry name" value="GroES-like_sf"/>
</dbReference>
<evidence type="ECO:0000256" key="11">
    <source>
        <dbReference type="ARBA" id="ARBA00022857"/>
    </source>
</evidence>
<evidence type="ECO:0000256" key="9">
    <source>
        <dbReference type="ARBA" id="ARBA00022553"/>
    </source>
</evidence>
<dbReference type="GO" id="GO:0005737">
    <property type="term" value="C:cytoplasm"/>
    <property type="evidence" value="ECO:0007669"/>
    <property type="project" value="UniProtKB-SubCell"/>
</dbReference>
<keyword evidence="15" id="KW-0379">Hydroxylation</keyword>
<comment type="catalytic activity">
    <reaction evidence="33">
        <text>an n-alkanal + NADP(+) = an alk-2-enal + NADPH + H(+)</text>
        <dbReference type="Rhea" id="RHEA:13737"/>
        <dbReference type="ChEBI" id="CHEBI:12834"/>
        <dbReference type="ChEBI" id="CHEBI:13757"/>
        <dbReference type="ChEBI" id="CHEBI:15378"/>
        <dbReference type="ChEBI" id="CHEBI:57783"/>
        <dbReference type="ChEBI" id="CHEBI:58349"/>
        <dbReference type="EC" id="1.3.1.74"/>
    </reaction>
    <physiologicalReaction direction="right-to-left" evidence="33">
        <dbReference type="Rhea" id="RHEA:13739"/>
    </physiologicalReaction>
</comment>
<evidence type="ECO:0000256" key="31">
    <source>
        <dbReference type="ARBA" id="ARBA00049068"/>
    </source>
</evidence>
<evidence type="ECO:0000256" key="27">
    <source>
        <dbReference type="ARBA" id="ARBA00048290"/>
    </source>
</evidence>
<comment type="catalytic activity">
    <reaction evidence="34">
        <text>hexanal + NADP(+) = (E)-hex-2-enal + NADPH + H(+)</text>
        <dbReference type="Rhea" id="RHEA:50776"/>
        <dbReference type="ChEBI" id="CHEBI:15378"/>
        <dbReference type="ChEBI" id="CHEBI:28913"/>
        <dbReference type="ChEBI" id="CHEBI:57783"/>
        <dbReference type="ChEBI" id="CHEBI:58349"/>
        <dbReference type="ChEBI" id="CHEBI:88528"/>
    </reaction>
    <physiologicalReaction direction="right-to-left" evidence="34">
        <dbReference type="Rhea" id="RHEA:50778"/>
    </physiologicalReaction>
</comment>
<evidence type="ECO:0000256" key="5">
    <source>
        <dbReference type="ARBA" id="ARBA00012410"/>
    </source>
</evidence>
<evidence type="ECO:0000256" key="13">
    <source>
        <dbReference type="ARBA" id="ARBA00023002"/>
    </source>
</evidence>
<dbReference type="InterPro" id="IPR013149">
    <property type="entry name" value="ADH-like_C"/>
</dbReference>
<evidence type="ECO:0000256" key="16">
    <source>
        <dbReference type="ARBA" id="ARBA00031851"/>
    </source>
</evidence>
<keyword evidence="14" id="KW-0443">Lipid metabolism</keyword>
<evidence type="ECO:0000256" key="26">
    <source>
        <dbReference type="ARBA" id="ARBA00048066"/>
    </source>
</evidence>
<protein>
    <recommendedName>
        <fullName evidence="6">Prostaglandin reductase 1</fullName>
        <ecNumber evidence="4">1.3.1.48</ecNumber>
        <ecNumber evidence="5">1.3.1.74</ecNumber>
    </recommendedName>
    <alternativeName>
        <fullName evidence="19">15-oxoprostaglandin 13-reductase</fullName>
    </alternativeName>
    <alternativeName>
        <fullName evidence="17">Dithiolethione-inducible gene 1 protein</fullName>
    </alternativeName>
    <alternativeName>
        <fullName evidence="16">Leukotriene B4 12-hydroxydehydrogenase</fullName>
    </alternativeName>
    <alternativeName>
        <fullName evidence="18">NAD(P)H-dependent alkenal/one oxidoreductase</fullName>
    </alternativeName>
</protein>
<dbReference type="CDD" id="cd08294">
    <property type="entry name" value="leukotriene_B4_DH_like"/>
    <property type="match status" value="1"/>
</dbReference>
<comment type="subunit">
    <text evidence="3">Monomer or homodimer.</text>
</comment>
<evidence type="ECO:0000256" key="28">
    <source>
        <dbReference type="ARBA" id="ARBA00048387"/>
    </source>
</evidence>
<dbReference type="InterPro" id="IPR036291">
    <property type="entry name" value="NAD(P)-bd_dom_sf"/>
</dbReference>
<dbReference type="SMART" id="SM00829">
    <property type="entry name" value="PKS_ER"/>
    <property type="match status" value="1"/>
</dbReference>
<comment type="catalytic activity">
    <reaction evidence="29">
        <text>20-hydroxy-leukotriene B4 + NADP(+) = 12-oxo-20-hydroxy-leukotriene B4 + NADPH + H(+)</text>
        <dbReference type="Rhea" id="RHEA:51208"/>
        <dbReference type="ChEBI" id="CHEBI:15378"/>
        <dbReference type="ChEBI" id="CHEBI:57460"/>
        <dbReference type="ChEBI" id="CHEBI:57783"/>
        <dbReference type="ChEBI" id="CHEBI:58349"/>
        <dbReference type="ChEBI" id="CHEBI:133346"/>
    </reaction>
    <physiologicalReaction direction="left-to-right" evidence="29">
        <dbReference type="Rhea" id="RHEA:51209"/>
    </physiologicalReaction>
</comment>
<comment type="catalytic activity">
    <reaction evidence="21">
        <text>decanal + NADP(+) = (2E)-decenal + NADPH + H(+)</text>
        <dbReference type="Rhea" id="RHEA:50612"/>
        <dbReference type="ChEBI" id="CHEBI:15378"/>
        <dbReference type="ChEBI" id="CHEBI:31457"/>
        <dbReference type="ChEBI" id="CHEBI:57783"/>
        <dbReference type="ChEBI" id="CHEBI:58349"/>
        <dbReference type="ChEBI" id="CHEBI:133455"/>
    </reaction>
    <physiologicalReaction direction="right-to-left" evidence="21">
        <dbReference type="Rhea" id="RHEA:50614"/>
    </physiologicalReaction>
</comment>
<comment type="similarity">
    <text evidence="2">Belongs to the NADP-dependent oxidoreductase L4BD family.</text>
</comment>
<reference evidence="36 37" key="1">
    <citation type="journal article" date="2024" name="bioRxiv">
        <title>A reference genome for Trichogramma kaykai: A tiny desert-dwelling parasitoid wasp with competing sex-ratio distorters.</title>
        <authorList>
            <person name="Culotta J."/>
            <person name="Lindsey A.R."/>
        </authorList>
    </citation>
    <scope>NUCLEOTIDE SEQUENCE [LARGE SCALE GENOMIC DNA]</scope>
    <source>
        <strain evidence="36 37">KSX58</strain>
    </source>
</reference>
<dbReference type="EMBL" id="JBJJXI010000049">
    <property type="protein sequence ID" value="KAL3400988.1"/>
    <property type="molecule type" value="Genomic_DNA"/>
</dbReference>
<evidence type="ECO:0000256" key="29">
    <source>
        <dbReference type="ARBA" id="ARBA00048591"/>
    </source>
</evidence>
<evidence type="ECO:0000256" key="2">
    <source>
        <dbReference type="ARBA" id="ARBA00010460"/>
    </source>
</evidence>
<keyword evidence="9" id="KW-0597">Phosphoprotein</keyword>
<dbReference type="PANTHER" id="PTHR43205">
    <property type="entry name" value="PROSTAGLANDIN REDUCTASE"/>
    <property type="match status" value="1"/>
</dbReference>
<evidence type="ECO:0000256" key="15">
    <source>
        <dbReference type="ARBA" id="ARBA00023278"/>
    </source>
</evidence>
<comment type="catalytic activity">
    <reaction evidence="31">
        <text>(5S,12S)-dihydroxy-(6E,10E,12E,14Z)-eicosatetraenoate + NADP(+) = 12-oxo-(5S)-hydroxy-(6E,8E,10E,14Z)-eicosatetraenoate + NADPH + H(+)</text>
        <dbReference type="Rhea" id="RHEA:51212"/>
        <dbReference type="ChEBI" id="CHEBI:15378"/>
        <dbReference type="ChEBI" id="CHEBI:57783"/>
        <dbReference type="ChEBI" id="CHEBI:58349"/>
        <dbReference type="ChEBI" id="CHEBI:133974"/>
        <dbReference type="ChEBI" id="CHEBI:133975"/>
    </reaction>
    <physiologicalReaction direction="left-to-right" evidence="31">
        <dbReference type="Rhea" id="RHEA:51213"/>
    </physiologicalReaction>
</comment>
<proteinExistence type="inferred from homology"/>
<comment type="subcellular location">
    <subcellularLocation>
        <location evidence="1">Cytoplasm</location>
    </subcellularLocation>
</comment>
<comment type="catalytic activity">
    <reaction evidence="23">
        <text>leukotriene B4 + NADP(+) = 12-oxo-leukotriene B4 + NADPH + H(+)</text>
        <dbReference type="Rhea" id="RHEA:50608"/>
        <dbReference type="ChEBI" id="CHEBI:15378"/>
        <dbReference type="ChEBI" id="CHEBI:57461"/>
        <dbReference type="ChEBI" id="CHEBI:57783"/>
        <dbReference type="ChEBI" id="CHEBI:58349"/>
        <dbReference type="ChEBI" id="CHEBI:133309"/>
    </reaction>
    <physiologicalReaction direction="left-to-right" evidence="23">
        <dbReference type="Rhea" id="RHEA:50609"/>
    </physiologicalReaction>
</comment>
<evidence type="ECO:0000256" key="23">
    <source>
        <dbReference type="ARBA" id="ARBA00047871"/>
    </source>
</evidence>
<accession>A0ABD2X6L0</accession>
<name>A0ABD2X6L0_9HYME</name>
<evidence type="ECO:0000256" key="14">
    <source>
        <dbReference type="ARBA" id="ARBA00023098"/>
    </source>
</evidence>
<evidence type="ECO:0000256" key="18">
    <source>
        <dbReference type="ARBA" id="ARBA00032297"/>
    </source>
</evidence>
<comment type="catalytic activity">
    <reaction evidence="22">
        <text>pentan-2-one + NADP(+) = (E)-pent-3-en-2-one + NADPH + H(+)</text>
        <dbReference type="Rhea" id="RHEA:50788"/>
        <dbReference type="ChEBI" id="CHEBI:15378"/>
        <dbReference type="ChEBI" id="CHEBI:16472"/>
        <dbReference type="ChEBI" id="CHEBI:57783"/>
        <dbReference type="ChEBI" id="CHEBI:58349"/>
        <dbReference type="ChEBI" id="CHEBI:145276"/>
    </reaction>
    <physiologicalReaction direction="right-to-left" evidence="22">
        <dbReference type="Rhea" id="RHEA:50790"/>
    </physiologicalReaction>
</comment>
<dbReference type="GO" id="GO:0047522">
    <property type="term" value="F:15-oxoprostaglandin 13-reductase [NAD(P)+] activity"/>
    <property type="evidence" value="ECO:0007669"/>
    <property type="project" value="UniProtKB-EC"/>
</dbReference>
<evidence type="ECO:0000256" key="6">
    <source>
        <dbReference type="ARBA" id="ARBA00020651"/>
    </source>
</evidence>
<dbReference type="InterPro" id="IPR045010">
    <property type="entry name" value="MDR_fam"/>
</dbReference>
<evidence type="ECO:0000256" key="21">
    <source>
        <dbReference type="ARBA" id="ARBA00047617"/>
    </source>
</evidence>
<evidence type="ECO:0000256" key="10">
    <source>
        <dbReference type="ARBA" id="ARBA00022832"/>
    </source>
</evidence>
<comment type="catalytic activity">
    <reaction evidence="28">
        <text>4-hydroxynonanal + NADP(+) = (E)-4-hydroxynon-2-enal + NADPH + H(+)</text>
        <dbReference type="Rhea" id="RHEA:64736"/>
        <dbReference type="ChEBI" id="CHEBI:15378"/>
        <dbReference type="ChEBI" id="CHEBI:57783"/>
        <dbReference type="ChEBI" id="CHEBI:58349"/>
        <dbReference type="ChEBI" id="CHEBI:58968"/>
        <dbReference type="ChEBI" id="CHEBI:156112"/>
    </reaction>
    <physiologicalReaction direction="right-to-left" evidence="28">
        <dbReference type="Rhea" id="RHEA:64738"/>
    </physiologicalReaction>
</comment>
<dbReference type="InterPro" id="IPR041694">
    <property type="entry name" value="ADH_N_2"/>
</dbReference>
<evidence type="ECO:0000256" key="33">
    <source>
        <dbReference type="ARBA" id="ARBA00049179"/>
    </source>
</evidence>
<comment type="catalytic activity">
    <reaction evidence="27">
        <text>13,14-dihydro-15-oxo-PGF2alpha + NADP(+) = 15-oxoprostaglandin F2alpha + NADPH + H(+)</text>
        <dbReference type="Rhea" id="RHEA:50588"/>
        <dbReference type="ChEBI" id="CHEBI:15378"/>
        <dbReference type="ChEBI" id="CHEBI:57783"/>
        <dbReference type="ChEBI" id="CHEBI:58349"/>
        <dbReference type="ChEBI" id="CHEBI:133374"/>
        <dbReference type="ChEBI" id="CHEBI:133409"/>
    </reaction>
    <physiologicalReaction direction="right-to-left" evidence="27">
        <dbReference type="Rhea" id="RHEA:50590"/>
    </physiologicalReaction>
</comment>
<organism evidence="36 37">
    <name type="scientific">Trichogramma kaykai</name>
    <dbReference type="NCBI Taxonomy" id="54128"/>
    <lineage>
        <taxon>Eukaryota</taxon>
        <taxon>Metazoa</taxon>
        <taxon>Ecdysozoa</taxon>
        <taxon>Arthropoda</taxon>
        <taxon>Hexapoda</taxon>
        <taxon>Insecta</taxon>
        <taxon>Pterygota</taxon>
        <taxon>Neoptera</taxon>
        <taxon>Endopterygota</taxon>
        <taxon>Hymenoptera</taxon>
        <taxon>Apocrita</taxon>
        <taxon>Proctotrupomorpha</taxon>
        <taxon>Chalcidoidea</taxon>
        <taxon>Trichogrammatidae</taxon>
        <taxon>Trichogramma</taxon>
    </lineage>
</organism>
<dbReference type="PANTHER" id="PTHR43205:SF7">
    <property type="entry name" value="PROSTAGLANDIN REDUCTASE 1"/>
    <property type="match status" value="1"/>
</dbReference>
<evidence type="ECO:0000256" key="34">
    <source>
        <dbReference type="ARBA" id="ARBA00049368"/>
    </source>
</evidence>
<evidence type="ECO:0000256" key="24">
    <source>
        <dbReference type="ARBA" id="ARBA00047878"/>
    </source>
</evidence>
<dbReference type="Pfam" id="PF00107">
    <property type="entry name" value="ADH_zinc_N"/>
    <property type="match status" value="1"/>
</dbReference>
<keyword evidence="11" id="KW-0521">NADP</keyword>
<evidence type="ECO:0000313" key="36">
    <source>
        <dbReference type="EMBL" id="KAL3400988.1"/>
    </source>
</evidence>
<gene>
    <name evidence="36" type="ORF">TKK_005644</name>
</gene>
<dbReference type="Gene3D" id="3.40.50.720">
    <property type="entry name" value="NAD(P)-binding Rossmann-like Domain"/>
    <property type="match status" value="1"/>
</dbReference>
<evidence type="ECO:0000256" key="17">
    <source>
        <dbReference type="ARBA" id="ARBA00032255"/>
    </source>
</evidence>
<dbReference type="InterPro" id="IPR020843">
    <property type="entry name" value="ER"/>
</dbReference>
<keyword evidence="37" id="KW-1185">Reference proteome</keyword>
<evidence type="ECO:0000256" key="19">
    <source>
        <dbReference type="ARBA" id="ARBA00033119"/>
    </source>
</evidence>
<comment type="catalytic activity">
    <reaction evidence="32">
        <text>13,14-dihydro-15-oxo-prostaglandin E1 + NADP(+) = 15-oxoprostaglandin E1 + NADPH + H(+)</text>
        <dbReference type="Rhea" id="RHEA:50584"/>
        <dbReference type="ChEBI" id="CHEBI:15378"/>
        <dbReference type="ChEBI" id="CHEBI:57401"/>
        <dbReference type="ChEBI" id="CHEBI:57783"/>
        <dbReference type="ChEBI" id="CHEBI:58349"/>
        <dbReference type="ChEBI" id="CHEBI:133408"/>
    </reaction>
    <physiologicalReaction direction="right-to-left" evidence="32">
        <dbReference type="Rhea" id="RHEA:50586"/>
    </physiologicalReaction>
</comment>
<evidence type="ECO:0000256" key="20">
    <source>
        <dbReference type="ARBA" id="ARBA00047461"/>
    </source>
</evidence>
<dbReference type="Proteomes" id="UP001627154">
    <property type="component" value="Unassembled WGS sequence"/>
</dbReference>
<feature type="domain" description="Enoyl reductase (ER)" evidence="35">
    <location>
        <begin position="18"/>
        <end position="340"/>
    </location>
</feature>
<evidence type="ECO:0000256" key="25">
    <source>
        <dbReference type="ARBA" id="ARBA00047903"/>
    </source>
</evidence>
<keyword evidence="10" id="KW-0276">Fatty acid metabolism</keyword>
<dbReference type="SUPFAM" id="SSF51735">
    <property type="entry name" value="NAD(P)-binding Rossmann-fold domains"/>
    <property type="match status" value="1"/>
</dbReference>
<keyword evidence="13" id="KW-0560">Oxidoreductase</keyword>
<keyword evidence="8" id="KW-0644">Prostaglandin metabolism</keyword>
<comment type="caution">
    <text evidence="36">The sequence shown here is derived from an EMBL/GenBank/DDBJ whole genome shotgun (WGS) entry which is preliminary data.</text>
</comment>
<evidence type="ECO:0000313" key="37">
    <source>
        <dbReference type="Proteomes" id="UP001627154"/>
    </source>
</evidence>
<dbReference type="AlphaFoldDB" id="A0ABD2X6L0"/>
<dbReference type="GO" id="GO:0006693">
    <property type="term" value="P:prostaglandin metabolic process"/>
    <property type="evidence" value="ECO:0007669"/>
    <property type="project" value="UniProtKB-KW"/>
</dbReference>
<evidence type="ECO:0000256" key="7">
    <source>
        <dbReference type="ARBA" id="ARBA00022490"/>
    </source>
</evidence>